<name>A0A075SJY9_STRSU</name>
<feature type="transmembrane region" description="Helical" evidence="1">
    <location>
        <begin position="198"/>
        <end position="220"/>
    </location>
</feature>
<evidence type="ECO:0000256" key="1">
    <source>
        <dbReference type="SAM" id="Phobius"/>
    </source>
</evidence>
<keyword evidence="1" id="KW-1133">Transmembrane helix</keyword>
<dbReference type="AlphaFoldDB" id="A0A075SJY9"/>
<evidence type="ECO:0000313" key="2">
    <source>
        <dbReference type="EMBL" id="AIG43696.1"/>
    </source>
</evidence>
<evidence type="ECO:0000313" key="3">
    <source>
        <dbReference type="Proteomes" id="UP000028185"/>
    </source>
</evidence>
<dbReference type="EMBL" id="CP008921">
    <property type="protein sequence ID" value="AIG43696.1"/>
    <property type="molecule type" value="Genomic_DNA"/>
</dbReference>
<proteinExistence type="predicted"/>
<feature type="transmembrane region" description="Helical" evidence="1">
    <location>
        <begin position="134"/>
        <end position="156"/>
    </location>
</feature>
<dbReference type="InterPro" id="IPR021509">
    <property type="entry name" value="DUF3169"/>
</dbReference>
<feature type="transmembrane region" description="Helical" evidence="1">
    <location>
        <begin position="226"/>
        <end position="244"/>
    </location>
</feature>
<dbReference type="PATRIC" id="fig|1214179.4.peg.1270"/>
<feature type="transmembrane region" description="Helical" evidence="1">
    <location>
        <begin position="21"/>
        <end position="41"/>
    </location>
</feature>
<protein>
    <submittedName>
        <fullName evidence="2">Membrane protein</fullName>
    </submittedName>
</protein>
<dbReference type="Pfam" id="PF11368">
    <property type="entry name" value="DUF3169"/>
    <property type="match status" value="1"/>
</dbReference>
<dbReference type="HOGENOM" id="CLU_098669_0_0_9"/>
<gene>
    <name evidence="2" type="ORF">ID09_06510</name>
</gene>
<dbReference type="RefSeq" id="WP_024381426.1">
    <property type="nucleotide sequence ID" value="NZ_ALLE01000002.1"/>
</dbReference>
<reference evidence="2 3" key="1">
    <citation type="journal article" date="2014" name="Genome Announc.">
        <title>Whole-Genome Sequence of Streptococcus suis Serotype 4 Reference Strain 6407.</title>
        <authorList>
            <person name="Wang K."/>
            <person name="Chen J."/>
            <person name="Yao H."/>
            <person name="Lu C."/>
        </authorList>
    </citation>
    <scope>NUCLEOTIDE SEQUENCE [LARGE SCALE GENOMIC DNA]</scope>
    <source>
        <strain evidence="2">6407</strain>
    </source>
</reference>
<organism evidence="2 3">
    <name type="scientific">Streptococcus suis 6407</name>
    <dbReference type="NCBI Taxonomy" id="1214179"/>
    <lineage>
        <taxon>Bacteria</taxon>
        <taxon>Bacillati</taxon>
        <taxon>Bacillota</taxon>
        <taxon>Bacilli</taxon>
        <taxon>Lactobacillales</taxon>
        <taxon>Streptococcaceae</taxon>
        <taxon>Streptococcus</taxon>
    </lineage>
</organism>
<feature type="transmembrane region" description="Helical" evidence="1">
    <location>
        <begin position="53"/>
        <end position="71"/>
    </location>
</feature>
<feature type="transmembrane region" description="Helical" evidence="1">
    <location>
        <begin position="104"/>
        <end position="128"/>
    </location>
</feature>
<keyword evidence="1" id="KW-0472">Membrane</keyword>
<sequence>MKQGKQISTKQRWMRYSAYMLISAILGGFIGFFGVLIFKFSLPSYLNLDNFLIFLRIITFLIFAGTVYFGVKANQNYKLYHSISDEDEEHVDELYKKMYRNLEYATISFNVAVSLTLLNLVLGFGVTFFEDGAIMYGSIFDVVFYVILLISQVFIVKLTQKIRDYKLSAFATVKEMKDFAEAMDEGEKQANYEMSFQIVFTLNQIVLPGLYLFLFVLSMLLQERQITAFLVVAFLHIYINVMQVRMIRRYFK</sequence>
<dbReference type="Proteomes" id="UP000028185">
    <property type="component" value="Chromosome"/>
</dbReference>
<keyword evidence="1" id="KW-0812">Transmembrane</keyword>
<accession>A0A075SJY9</accession>